<keyword evidence="3" id="KW-1185">Reference proteome</keyword>
<evidence type="ECO:0000313" key="3">
    <source>
        <dbReference type="Proteomes" id="UP000077266"/>
    </source>
</evidence>
<reference evidence="2 3" key="1">
    <citation type="journal article" date="2016" name="Mol. Biol. Evol.">
        <title>Comparative Genomics of Early-Diverging Mushroom-Forming Fungi Provides Insights into the Origins of Lignocellulose Decay Capabilities.</title>
        <authorList>
            <person name="Nagy L.G."/>
            <person name="Riley R."/>
            <person name="Tritt A."/>
            <person name="Adam C."/>
            <person name="Daum C."/>
            <person name="Floudas D."/>
            <person name="Sun H."/>
            <person name="Yadav J.S."/>
            <person name="Pangilinan J."/>
            <person name="Larsson K.H."/>
            <person name="Matsuura K."/>
            <person name="Barry K."/>
            <person name="Labutti K."/>
            <person name="Kuo R."/>
            <person name="Ohm R.A."/>
            <person name="Bhattacharya S.S."/>
            <person name="Shirouzu T."/>
            <person name="Yoshinaga Y."/>
            <person name="Martin F.M."/>
            <person name="Grigoriev I.V."/>
            <person name="Hibbett D.S."/>
        </authorList>
    </citation>
    <scope>NUCLEOTIDE SEQUENCE [LARGE SCALE GENOMIC DNA]</scope>
    <source>
        <strain evidence="2 3">HHB12029</strain>
    </source>
</reference>
<feature type="region of interest" description="Disordered" evidence="1">
    <location>
        <begin position="83"/>
        <end position="102"/>
    </location>
</feature>
<accession>A0A165F0L7</accession>
<sequence length="139" mass="15550">MSPSCGIRDASGTVRASSRARLYGSGHLRWPRLPTATIKIARTPTPTSSTSGARITKRSNQLSERVLRCRAHHRLVQWSSIRCPQGLPKQPEPRSGIPRRDHNCRPRVLQQLLFDVCDKTRVRDGLCMCGYTDSDTAPD</sequence>
<name>A0A165F0L7_EXIGL</name>
<dbReference type="InParanoid" id="A0A165F0L7"/>
<evidence type="ECO:0000313" key="2">
    <source>
        <dbReference type="EMBL" id="KZV88100.1"/>
    </source>
</evidence>
<dbReference type="EMBL" id="KV426107">
    <property type="protein sequence ID" value="KZV88100.1"/>
    <property type="molecule type" value="Genomic_DNA"/>
</dbReference>
<organism evidence="2 3">
    <name type="scientific">Exidia glandulosa HHB12029</name>
    <dbReference type="NCBI Taxonomy" id="1314781"/>
    <lineage>
        <taxon>Eukaryota</taxon>
        <taxon>Fungi</taxon>
        <taxon>Dikarya</taxon>
        <taxon>Basidiomycota</taxon>
        <taxon>Agaricomycotina</taxon>
        <taxon>Agaricomycetes</taxon>
        <taxon>Auriculariales</taxon>
        <taxon>Exidiaceae</taxon>
        <taxon>Exidia</taxon>
    </lineage>
</organism>
<protein>
    <submittedName>
        <fullName evidence="2">Uncharacterized protein</fullName>
    </submittedName>
</protein>
<evidence type="ECO:0000256" key="1">
    <source>
        <dbReference type="SAM" id="MobiDB-lite"/>
    </source>
</evidence>
<proteinExistence type="predicted"/>
<dbReference type="AlphaFoldDB" id="A0A165F0L7"/>
<gene>
    <name evidence="2" type="ORF">EXIGLDRAFT_184139</name>
</gene>
<dbReference type="Proteomes" id="UP000077266">
    <property type="component" value="Unassembled WGS sequence"/>
</dbReference>